<gene>
    <name evidence="1" type="ORF">Anapl_19104</name>
</gene>
<proteinExistence type="predicted"/>
<dbReference type="Proteomes" id="UP000296049">
    <property type="component" value="Unassembled WGS sequence"/>
</dbReference>
<dbReference type="GO" id="GO:0007229">
    <property type="term" value="P:integrin-mediated signaling pathway"/>
    <property type="evidence" value="ECO:0007669"/>
    <property type="project" value="UniProtKB-KW"/>
</dbReference>
<name>R0KRS0_ANAPL</name>
<evidence type="ECO:0000313" key="2">
    <source>
        <dbReference type="Proteomes" id="UP000296049"/>
    </source>
</evidence>
<accession>R0KRS0</accession>
<sequence length="21" mass="2525">MVGRCYVRGNDLRLNLSDEWQ</sequence>
<dbReference type="EMBL" id="KB744117">
    <property type="protein sequence ID" value="EOA95953.1"/>
    <property type="molecule type" value="Genomic_DNA"/>
</dbReference>
<reference evidence="2" key="1">
    <citation type="journal article" date="2013" name="Nat. Genet.">
        <title>The duck genome and transcriptome provide insight into an avian influenza virus reservoir species.</title>
        <authorList>
            <person name="Huang Y."/>
            <person name="Li Y."/>
            <person name="Burt D.W."/>
            <person name="Chen H."/>
            <person name="Zhang Y."/>
            <person name="Qian W."/>
            <person name="Kim H."/>
            <person name="Gan S."/>
            <person name="Zhao Y."/>
            <person name="Li J."/>
            <person name="Yi K."/>
            <person name="Feng H."/>
            <person name="Zhu P."/>
            <person name="Li B."/>
            <person name="Liu Q."/>
            <person name="Fairley S."/>
            <person name="Magor K.E."/>
            <person name="Du Z."/>
            <person name="Hu X."/>
            <person name="Goodman L."/>
            <person name="Tafer H."/>
            <person name="Vignal A."/>
            <person name="Lee T."/>
            <person name="Kim K.W."/>
            <person name="Sheng Z."/>
            <person name="An Y."/>
            <person name="Searle S."/>
            <person name="Herrero J."/>
            <person name="Groenen M.A."/>
            <person name="Crooijmans R.P."/>
            <person name="Faraut T."/>
            <person name="Cai Q."/>
            <person name="Webster R.G."/>
            <person name="Aldridge J.R."/>
            <person name="Warren W.C."/>
            <person name="Bartschat S."/>
            <person name="Kehr S."/>
            <person name="Marz M."/>
            <person name="Stadler P.F."/>
            <person name="Smith J."/>
            <person name="Kraus R.H."/>
            <person name="Zhao Y."/>
            <person name="Ren L."/>
            <person name="Fei J."/>
            <person name="Morisson M."/>
            <person name="Kaiser P."/>
            <person name="Griffin D.K."/>
            <person name="Rao M."/>
            <person name="Pitel F."/>
            <person name="Wang J."/>
            <person name="Li N."/>
        </authorList>
    </citation>
    <scope>NUCLEOTIDE SEQUENCE [LARGE SCALE GENOMIC DNA]</scope>
</reference>
<feature type="non-terminal residue" evidence="1">
    <location>
        <position position="21"/>
    </location>
</feature>
<keyword evidence="1" id="KW-0401">Integrin</keyword>
<evidence type="ECO:0000313" key="1">
    <source>
        <dbReference type="EMBL" id="EOA95953.1"/>
    </source>
</evidence>
<organism evidence="1 2">
    <name type="scientific">Anas platyrhynchos</name>
    <name type="common">Mallard</name>
    <name type="synonym">Anas boschas</name>
    <dbReference type="NCBI Taxonomy" id="8839"/>
    <lineage>
        <taxon>Eukaryota</taxon>
        <taxon>Metazoa</taxon>
        <taxon>Chordata</taxon>
        <taxon>Craniata</taxon>
        <taxon>Vertebrata</taxon>
        <taxon>Euteleostomi</taxon>
        <taxon>Archelosauria</taxon>
        <taxon>Archosauria</taxon>
        <taxon>Dinosauria</taxon>
        <taxon>Saurischia</taxon>
        <taxon>Theropoda</taxon>
        <taxon>Coelurosauria</taxon>
        <taxon>Aves</taxon>
        <taxon>Neognathae</taxon>
        <taxon>Galloanserae</taxon>
        <taxon>Anseriformes</taxon>
        <taxon>Anatidae</taxon>
        <taxon>Anatinae</taxon>
        <taxon>Anas</taxon>
    </lineage>
</organism>
<protein>
    <submittedName>
        <fullName evidence="1">Integrin alpha-3</fullName>
    </submittedName>
</protein>
<dbReference type="AlphaFoldDB" id="R0KRS0"/>
<keyword evidence="2" id="KW-1185">Reference proteome</keyword>